<evidence type="ECO:0000313" key="2">
    <source>
        <dbReference type="EMBL" id="KAA1421681.1"/>
    </source>
</evidence>
<evidence type="ECO:0000313" key="3">
    <source>
        <dbReference type="Proteomes" id="UP000325003"/>
    </source>
</evidence>
<protein>
    <recommendedName>
        <fullName evidence="4">DUF5666 domain-containing protein</fullName>
    </recommendedName>
</protein>
<reference evidence="2 3" key="2">
    <citation type="submission" date="2019-09" db="EMBL/GenBank/DDBJ databases">
        <authorList>
            <person name="Jin C."/>
        </authorList>
    </citation>
    <scope>NUCLEOTIDE SEQUENCE [LARGE SCALE GENOMIC DNA]</scope>
    <source>
        <strain evidence="2 3">BN130099</strain>
    </source>
</reference>
<gene>
    <name evidence="2" type="ORF">F0U44_05245</name>
</gene>
<feature type="signal peptide" evidence="1">
    <location>
        <begin position="1"/>
        <end position="27"/>
    </location>
</feature>
<feature type="chain" id="PRO_5022718384" description="DUF5666 domain-containing protein" evidence="1">
    <location>
        <begin position="28"/>
        <end position="428"/>
    </location>
</feature>
<dbReference type="NCBIfam" id="NF040603">
    <property type="entry name" value="choice_anch_P"/>
    <property type="match status" value="2"/>
</dbReference>
<keyword evidence="3" id="KW-1185">Reference proteome</keyword>
<reference evidence="2 3" key="1">
    <citation type="submission" date="2019-09" db="EMBL/GenBank/DDBJ databases">
        <title>Nocardioides panacisoli sp. nov., isolated from the soil of a ginseng field.</title>
        <authorList>
            <person name="Cho C."/>
        </authorList>
    </citation>
    <scope>NUCLEOTIDE SEQUENCE [LARGE SCALE GENOMIC DNA]</scope>
    <source>
        <strain evidence="2 3">BN130099</strain>
    </source>
</reference>
<evidence type="ECO:0008006" key="4">
    <source>
        <dbReference type="Google" id="ProtNLM"/>
    </source>
</evidence>
<organism evidence="2 3">
    <name type="scientific">Nocardioides humilatus</name>
    <dbReference type="NCBI Taxonomy" id="2607660"/>
    <lineage>
        <taxon>Bacteria</taxon>
        <taxon>Bacillati</taxon>
        <taxon>Actinomycetota</taxon>
        <taxon>Actinomycetes</taxon>
        <taxon>Propionibacteriales</taxon>
        <taxon>Nocardioidaceae</taxon>
        <taxon>Nocardioides</taxon>
    </lineage>
</organism>
<keyword evidence="1" id="KW-0732">Signal</keyword>
<comment type="caution">
    <text evidence="2">The sequence shown here is derived from an EMBL/GenBank/DDBJ whole genome shotgun (WGS) entry which is preliminary data.</text>
</comment>
<evidence type="ECO:0000256" key="1">
    <source>
        <dbReference type="SAM" id="SignalP"/>
    </source>
</evidence>
<dbReference type="EMBL" id="VUJV01000001">
    <property type="protein sequence ID" value="KAA1421681.1"/>
    <property type="molecule type" value="Genomic_DNA"/>
</dbReference>
<dbReference type="AlphaFoldDB" id="A0A5B1LLS8"/>
<proteinExistence type="predicted"/>
<accession>A0A5B1LLS8</accession>
<sequence>MRRLALRGALVAMVSSVILLPGGAAHAAPVVPTKAAAAPRPTNFGLHAMGYGTAIKGGDIPLASGATGFAHITCTTLAGLNRSNGVAQVALPGLGNIDALTTKVATIKKGKVVSAVSEHKLAGITLLETALGSLSLGAVSSSAKVWHDADGFHSEVDTQVAGIVLTLPGQDPLVIAVPTLGTPIEIPGLLRITLGETKEVKKEHSIFARAQALLIEILPTNTRVKIALSRARMTDEVVNSIMSGYAAGLKGKVLNTGDNSLITIGRTPSKDLPCEGTDGVVKQTRTVGLNIPAVLDVGAATAQVYGVQWGRRRAKAWTQASIAHVSLAAGAIEIDGIQARANVKRTPGKLVRNTRGTKTLTITVNGEPQSLPPLGTIEIPGVVKIQEGVTTMVRGGIEVIALQITLLDGTGAVIDLGVARAQVKKAIR</sequence>
<name>A0A5B1LLS8_9ACTN</name>
<dbReference type="RefSeq" id="WP_149727142.1">
    <property type="nucleotide sequence ID" value="NZ_VUJV01000001.1"/>
</dbReference>
<dbReference type="Proteomes" id="UP000325003">
    <property type="component" value="Unassembled WGS sequence"/>
</dbReference>